<dbReference type="RefSeq" id="WP_271715527.1">
    <property type="nucleotide sequence ID" value="NZ_AP024169.1"/>
</dbReference>
<accession>A0A7R7EJJ4</accession>
<organism evidence="1 2">
    <name type="scientific">Anaeromicropila herbilytica</name>
    <dbReference type="NCBI Taxonomy" id="2785025"/>
    <lineage>
        <taxon>Bacteria</taxon>
        <taxon>Bacillati</taxon>
        <taxon>Bacillota</taxon>
        <taxon>Clostridia</taxon>
        <taxon>Lachnospirales</taxon>
        <taxon>Lachnospiraceae</taxon>
        <taxon>Anaeromicropila</taxon>
    </lineage>
</organism>
<dbReference type="EMBL" id="AP024169">
    <property type="protein sequence ID" value="BCN30295.1"/>
    <property type="molecule type" value="Genomic_DNA"/>
</dbReference>
<dbReference type="Proteomes" id="UP000595897">
    <property type="component" value="Chromosome"/>
</dbReference>
<dbReference type="InterPro" id="IPR024539">
    <property type="entry name" value="DUF3877"/>
</dbReference>
<dbReference type="Pfam" id="PF12993">
    <property type="entry name" value="DUF3877"/>
    <property type="match status" value="1"/>
</dbReference>
<dbReference type="AlphaFoldDB" id="A0A7R7EJJ4"/>
<keyword evidence="2" id="KW-1185">Reference proteome</keyword>
<gene>
    <name evidence="1" type="ORF">bsdtb5_15900</name>
</gene>
<protein>
    <submittedName>
        <fullName evidence="1">Uncharacterized protein</fullName>
    </submittedName>
</protein>
<dbReference type="KEGG" id="ahb:bsdtb5_15900"/>
<reference evidence="1 2" key="1">
    <citation type="submission" date="2020-11" db="EMBL/GenBank/DDBJ databases">
        <title>Draft genome sequencing of a Lachnospiraceae strain isolated from anoxic soil subjected to BSD treatment.</title>
        <authorList>
            <person name="Uek A."/>
            <person name="Tonouchi A."/>
        </authorList>
    </citation>
    <scope>NUCLEOTIDE SEQUENCE [LARGE SCALE GENOMIC DNA]</scope>
    <source>
        <strain evidence="1 2">TB5</strain>
    </source>
</reference>
<proteinExistence type="predicted"/>
<sequence>MKNKIELFENFSSNLEATIYEGIVKLGYLKGEPTNIFYTKDLFEHLLELGDLNKDEFVNTLKELIDYMESKYGRIKIGVEKERYKVTVPSCGVDYIQKNNQGNMFLKDLIEEMKKSDSNLEGIHSIFLKYSNMINDEVILEEANNDEFDYIMYFKYKKVDPFIYCFTINEISRYYHRLTEYDYNQLINHDN</sequence>
<evidence type="ECO:0000313" key="2">
    <source>
        <dbReference type="Proteomes" id="UP000595897"/>
    </source>
</evidence>
<evidence type="ECO:0000313" key="1">
    <source>
        <dbReference type="EMBL" id="BCN30295.1"/>
    </source>
</evidence>
<name>A0A7R7EJJ4_9FIRM</name>